<dbReference type="GO" id="GO:0005975">
    <property type="term" value="P:carbohydrate metabolic process"/>
    <property type="evidence" value="ECO:0007669"/>
    <property type="project" value="InterPro"/>
</dbReference>
<evidence type="ECO:0000256" key="1">
    <source>
        <dbReference type="ARBA" id="ARBA00022801"/>
    </source>
</evidence>
<dbReference type="PANTHER" id="PTHR10357:SF210">
    <property type="entry name" value="MALTODEXTRIN GLUCOSIDASE"/>
    <property type="match status" value="1"/>
</dbReference>
<comment type="caution">
    <text evidence="5">The sequence shown here is derived from an EMBL/GenBank/DDBJ whole genome shotgun (WGS) entry which is preliminary data.</text>
</comment>
<dbReference type="Gene3D" id="2.60.40.1180">
    <property type="entry name" value="Golgi alpha-mannosidase II"/>
    <property type="match status" value="1"/>
</dbReference>
<dbReference type="InterPro" id="IPR006047">
    <property type="entry name" value="GH13_cat_dom"/>
</dbReference>
<dbReference type="GO" id="GO:0016798">
    <property type="term" value="F:hydrolase activity, acting on glycosyl bonds"/>
    <property type="evidence" value="ECO:0007669"/>
    <property type="project" value="UniProtKB-KW"/>
</dbReference>
<dbReference type="InterPro" id="IPR017853">
    <property type="entry name" value="GH"/>
</dbReference>
<proteinExistence type="predicted"/>
<organism evidence="5">
    <name type="scientific">Caldithrix abyssi</name>
    <dbReference type="NCBI Taxonomy" id="187145"/>
    <lineage>
        <taxon>Bacteria</taxon>
        <taxon>Pseudomonadati</taxon>
        <taxon>Calditrichota</taxon>
        <taxon>Calditrichia</taxon>
        <taxon>Calditrichales</taxon>
        <taxon>Calditrichaceae</taxon>
        <taxon>Caldithrix</taxon>
    </lineage>
</organism>
<dbReference type="AlphaFoldDB" id="A0A7V1LKM3"/>
<accession>A0A7V1LKM3</accession>
<dbReference type="InterPro" id="IPR013780">
    <property type="entry name" value="Glyco_hydro_b"/>
</dbReference>
<dbReference type="CDD" id="cd11338">
    <property type="entry name" value="AmyAc_CMD"/>
    <property type="match status" value="1"/>
</dbReference>
<dbReference type="SUPFAM" id="SSF51445">
    <property type="entry name" value="(Trans)glycosidases"/>
    <property type="match status" value="1"/>
</dbReference>
<evidence type="ECO:0000259" key="4">
    <source>
        <dbReference type="SMART" id="SM00642"/>
    </source>
</evidence>
<gene>
    <name evidence="5" type="ORF">ENJ10_03465</name>
</gene>
<dbReference type="Gene3D" id="3.20.20.80">
    <property type="entry name" value="Glycosidases"/>
    <property type="match status" value="1"/>
</dbReference>
<dbReference type="SUPFAM" id="SSF51011">
    <property type="entry name" value="Glycosyl hydrolase domain"/>
    <property type="match status" value="1"/>
</dbReference>
<dbReference type="Pfam" id="PF00128">
    <property type="entry name" value="Alpha-amylase"/>
    <property type="match status" value="2"/>
</dbReference>
<feature type="signal peptide" evidence="3">
    <location>
        <begin position="1"/>
        <end position="19"/>
    </location>
</feature>
<reference evidence="5" key="1">
    <citation type="journal article" date="2020" name="mSystems">
        <title>Genome- and Community-Level Interaction Insights into Carbon Utilization and Element Cycling Functions of Hydrothermarchaeota in Hydrothermal Sediment.</title>
        <authorList>
            <person name="Zhou Z."/>
            <person name="Liu Y."/>
            <person name="Xu W."/>
            <person name="Pan J."/>
            <person name="Luo Z.H."/>
            <person name="Li M."/>
        </authorList>
    </citation>
    <scope>NUCLEOTIDE SEQUENCE [LARGE SCALE GENOMIC DNA]</scope>
    <source>
        <strain evidence="5">HyVt-456</strain>
    </source>
</reference>
<dbReference type="SMART" id="SM00642">
    <property type="entry name" value="Aamy"/>
    <property type="match status" value="1"/>
</dbReference>
<keyword evidence="2" id="KW-0326">Glycosidase</keyword>
<evidence type="ECO:0000256" key="3">
    <source>
        <dbReference type="SAM" id="SignalP"/>
    </source>
</evidence>
<dbReference type="EMBL" id="DRLD01000094">
    <property type="protein sequence ID" value="HED09724.1"/>
    <property type="molecule type" value="Genomic_DNA"/>
</dbReference>
<dbReference type="PROSITE" id="PS51257">
    <property type="entry name" value="PROKAR_LIPOPROTEIN"/>
    <property type="match status" value="1"/>
</dbReference>
<keyword evidence="3" id="KW-0732">Signal</keyword>
<name>A0A7V1LKM3_CALAY</name>
<evidence type="ECO:0000313" key="5">
    <source>
        <dbReference type="EMBL" id="HED09724.1"/>
    </source>
</evidence>
<dbReference type="PANTHER" id="PTHR10357">
    <property type="entry name" value="ALPHA-AMYLASE FAMILY MEMBER"/>
    <property type="match status" value="1"/>
</dbReference>
<sequence length="607" mass="70548">MTRLFFLLTLLLLSCQKKPAVSGPDWVESAVFYQIFPERFSNGDTSNDPTLASIAGSYPHDTTSAWHISPWTADWYKLQPWEKANGKGFAYNAQRRRYGGDIQGIINRLDYLKKLGINAIYLNPVFYAPSLHKYDAAAFHHIDPFFGPDPQADLQLFKDENPADPATWQWSSADKLFLEMLDQAHRRGIRIIIDGVFNHTGINFWAFRDVREKGAASPYASWYTIKRFDDPATPEDEFDYTGWMNVRELPELKEDDKGLIPPVAEHIFAVVRRWMDPNGDGDPSDGIDGWRLDVAEMIKHPFWREFRKRVKAINPQAYITGEVFWEDWANNKLMDPEPWLRGDQFDGVMNYRWAAAMTRFFIDDSTRYNADEFAREIMRLDRSYAPQTRYQLLNLMDSHDTDRLASNIVNPDLFYDKGIGLGDNPYYDVRKPRAEEWQKLRLIAMVQMTFPGPPMIYYGTEAGMWGADDPDERKPMVWPRMQYETETANISLTPRPADPVVFDSSLFNFYAQLIRLRLSQPALTRGRMKFVYSDREKDILAYKRVWNSDEIMIVVNNSGREQTVYLPERDSEWQHLMFGRTLVYLNRDGVIVPAKTAFILKKVGEDA</sequence>
<dbReference type="Proteomes" id="UP000886005">
    <property type="component" value="Unassembled WGS sequence"/>
</dbReference>
<evidence type="ECO:0000256" key="2">
    <source>
        <dbReference type="ARBA" id="ARBA00023295"/>
    </source>
</evidence>
<keyword evidence="1" id="KW-0378">Hydrolase</keyword>
<feature type="chain" id="PRO_5030941155" evidence="3">
    <location>
        <begin position="20"/>
        <end position="607"/>
    </location>
</feature>
<protein>
    <submittedName>
        <fullName evidence="5">Alpha-amylase</fullName>
    </submittedName>
</protein>
<feature type="domain" description="Glycosyl hydrolase family 13 catalytic" evidence="4">
    <location>
        <begin position="34"/>
        <end position="517"/>
    </location>
</feature>